<dbReference type="InterPro" id="IPR004250">
    <property type="entry name" value="Somatostatin"/>
</dbReference>
<keyword evidence="12" id="KW-1185">Reference proteome</keyword>
<evidence type="ECO:0000256" key="8">
    <source>
        <dbReference type="PIRSR" id="PIRSR001814-1"/>
    </source>
</evidence>
<keyword evidence="9" id="KW-1133">Transmembrane helix</keyword>
<evidence type="ECO:0000259" key="10">
    <source>
        <dbReference type="Pfam" id="PF03002"/>
    </source>
</evidence>
<dbReference type="GO" id="GO:0005179">
    <property type="term" value="F:hormone activity"/>
    <property type="evidence" value="ECO:0007669"/>
    <property type="project" value="UniProtKB-KW"/>
</dbReference>
<sequence length="110" mass="12109">SRQTEEMPSSPINLSLTLMCLAVAVGVISCSRSHMVLNPALENSRGAPVGEEIPEGLTIPELQWVLSNAELPPVQVDDAPRTRMELVRRDSVTAKPVNCMNYFWKSRTAC</sequence>
<dbReference type="Pfam" id="PF03002">
    <property type="entry name" value="Somatostatin"/>
    <property type="match status" value="1"/>
</dbReference>
<evidence type="ECO:0000313" key="12">
    <source>
        <dbReference type="Proteomes" id="UP001239994"/>
    </source>
</evidence>
<keyword evidence="6" id="KW-0372">Hormone</keyword>
<dbReference type="AlphaFoldDB" id="A0AAD9DRP8"/>
<accession>A0AAD9DRP8</accession>
<dbReference type="PIRSF" id="PIRSF001814">
    <property type="entry name" value="Somatostatin"/>
    <property type="match status" value="1"/>
</dbReference>
<evidence type="ECO:0000256" key="2">
    <source>
        <dbReference type="ARBA" id="ARBA00004613"/>
    </source>
</evidence>
<evidence type="ECO:0000313" key="11">
    <source>
        <dbReference type="EMBL" id="KAK1790728.1"/>
    </source>
</evidence>
<keyword evidence="9" id="KW-0472">Membrane</keyword>
<evidence type="ECO:0000256" key="5">
    <source>
        <dbReference type="ARBA" id="ARBA00022685"/>
    </source>
</evidence>
<comment type="similarity">
    <text evidence="3">Belongs to the somatostatin family.</text>
</comment>
<dbReference type="InterPro" id="IPR018142">
    <property type="entry name" value="Somatostatin/Cortistatin_C"/>
</dbReference>
<dbReference type="Proteomes" id="UP001239994">
    <property type="component" value="Unassembled WGS sequence"/>
</dbReference>
<keyword evidence="7 8" id="KW-1015">Disulfide bond</keyword>
<protein>
    <recommendedName>
        <fullName evidence="10">Somatostatin/Cortistatin C-terminal domain-containing protein</fullName>
    </recommendedName>
</protein>
<feature type="disulfide bond" evidence="8">
    <location>
        <begin position="99"/>
        <end position="110"/>
    </location>
</feature>
<keyword evidence="5" id="KW-0165">Cleavage on pair of basic residues</keyword>
<evidence type="ECO:0000256" key="4">
    <source>
        <dbReference type="ARBA" id="ARBA00022525"/>
    </source>
</evidence>
<name>A0AAD9DRP8_9TELE</name>
<feature type="domain" description="Somatostatin/Cortistatin C-terminal" evidence="10">
    <location>
        <begin position="99"/>
        <end position="110"/>
    </location>
</feature>
<evidence type="ECO:0000256" key="7">
    <source>
        <dbReference type="ARBA" id="ARBA00023157"/>
    </source>
</evidence>
<dbReference type="EMBL" id="JAROKS010000021">
    <property type="protein sequence ID" value="KAK1790728.1"/>
    <property type="molecule type" value="Genomic_DNA"/>
</dbReference>
<keyword evidence="4" id="KW-0964">Secreted</keyword>
<evidence type="ECO:0000256" key="9">
    <source>
        <dbReference type="SAM" id="Phobius"/>
    </source>
</evidence>
<evidence type="ECO:0000256" key="6">
    <source>
        <dbReference type="ARBA" id="ARBA00022702"/>
    </source>
</evidence>
<evidence type="ECO:0000256" key="1">
    <source>
        <dbReference type="ARBA" id="ARBA00003524"/>
    </source>
</evidence>
<comment type="function">
    <text evidence="1">Somatostatin inhibits the release of somatotropin.</text>
</comment>
<gene>
    <name evidence="11" type="ORF">P4O66_014594</name>
</gene>
<feature type="transmembrane region" description="Helical" evidence="9">
    <location>
        <begin position="12"/>
        <end position="30"/>
    </location>
</feature>
<keyword evidence="9" id="KW-0812">Transmembrane</keyword>
<reference evidence="11" key="1">
    <citation type="submission" date="2023-03" db="EMBL/GenBank/DDBJ databases">
        <title>Electrophorus voltai genome.</title>
        <authorList>
            <person name="Bian C."/>
        </authorList>
    </citation>
    <scope>NUCLEOTIDE SEQUENCE</scope>
    <source>
        <strain evidence="11">CB-2022</strain>
        <tissue evidence="11">Muscle</tissue>
    </source>
</reference>
<comment type="caution">
    <text evidence="11">The sequence shown here is derived from an EMBL/GenBank/DDBJ whole genome shotgun (WGS) entry which is preliminary data.</text>
</comment>
<evidence type="ECO:0000256" key="3">
    <source>
        <dbReference type="ARBA" id="ARBA00008327"/>
    </source>
</evidence>
<organism evidence="11 12">
    <name type="scientific">Electrophorus voltai</name>
    <dbReference type="NCBI Taxonomy" id="2609070"/>
    <lineage>
        <taxon>Eukaryota</taxon>
        <taxon>Metazoa</taxon>
        <taxon>Chordata</taxon>
        <taxon>Craniata</taxon>
        <taxon>Vertebrata</taxon>
        <taxon>Euteleostomi</taxon>
        <taxon>Actinopterygii</taxon>
        <taxon>Neopterygii</taxon>
        <taxon>Teleostei</taxon>
        <taxon>Ostariophysi</taxon>
        <taxon>Gymnotiformes</taxon>
        <taxon>Gymnotoidei</taxon>
        <taxon>Gymnotidae</taxon>
        <taxon>Electrophorus</taxon>
    </lineage>
</organism>
<proteinExistence type="inferred from homology"/>
<feature type="non-terminal residue" evidence="11">
    <location>
        <position position="1"/>
    </location>
</feature>
<comment type="subcellular location">
    <subcellularLocation>
        <location evidence="2">Secreted</location>
    </subcellularLocation>
</comment>
<dbReference type="GO" id="GO:0005576">
    <property type="term" value="C:extracellular region"/>
    <property type="evidence" value="ECO:0007669"/>
    <property type="project" value="UniProtKB-SubCell"/>
</dbReference>